<reference evidence="1" key="1">
    <citation type="submission" date="2023-01" db="EMBL/GenBank/DDBJ databases">
        <title>The genome sequence of Kordiimonadaceae bacterium 6D33.</title>
        <authorList>
            <person name="Liu Y."/>
        </authorList>
    </citation>
    <scope>NUCLEOTIDE SEQUENCE</scope>
    <source>
        <strain evidence="1">6D33</strain>
    </source>
</reference>
<gene>
    <name evidence="1" type="ORF">PH603_15340</name>
</gene>
<evidence type="ECO:0000313" key="2">
    <source>
        <dbReference type="Proteomes" id="UP001217500"/>
    </source>
</evidence>
<evidence type="ECO:0000313" key="1">
    <source>
        <dbReference type="EMBL" id="WCL53911.1"/>
    </source>
</evidence>
<dbReference type="Pfam" id="PF09523">
    <property type="entry name" value="DUF2390"/>
    <property type="match status" value="1"/>
</dbReference>
<dbReference type="Proteomes" id="UP001217500">
    <property type="component" value="Chromosome"/>
</dbReference>
<dbReference type="KEGG" id="gso:PH603_15340"/>
<dbReference type="EMBL" id="CP116805">
    <property type="protein sequence ID" value="WCL53911.1"/>
    <property type="molecule type" value="Genomic_DNA"/>
</dbReference>
<dbReference type="RefSeq" id="WP_289503617.1">
    <property type="nucleotide sequence ID" value="NZ_CP116805.1"/>
</dbReference>
<dbReference type="InterPro" id="IPR012659">
    <property type="entry name" value="CHP02444"/>
</dbReference>
<accession>A0AAF0BM21</accession>
<name>A0AAF0BM21_9PROT</name>
<keyword evidence="2" id="KW-1185">Reference proteome</keyword>
<dbReference type="AlphaFoldDB" id="A0AAF0BM21"/>
<proteinExistence type="predicted"/>
<dbReference type="NCBIfam" id="TIGR02444">
    <property type="entry name" value="TIGR02444 family protein"/>
    <property type="match status" value="1"/>
</dbReference>
<protein>
    <submittedName>
        <fullName evidence="1">TIGR02444 family protein</fullName>
    </submittedName>
</protein>
<sequence length="150" mass="16819">MNDMREASATAFWHASKALYDKPEVMRLALKAQDRAGRDVNLILLLAWLHQRGQTPDEDGWKQLKAESDKERKTLEMMRGYRRSMQGKGGYEEAKSIELDAERSVQERLIAAMGDTVKGDPAPLLAAYLKGFKEADELMKALGLPPRASA</sequence>
<organism evidence="1 2">
    <name type="scientific">Gimibacter soli</name>
    <dbReference type="NCBI Taxonomy" id="3024400"/>
    <lineage>
        <taxon>Bacteria</taxon>
        <taxon>Pseudomonadati</taxon>
        <taxon>Pseudomonadota</taxon>
        <taxon>Alphaproteobacteria</taxon>
        <taxon>Kordiimonadales</taxon>
        <taxon>Temperatibacteraceae</taxon>
        <taxon>Gimibacter</taxon>
    </lineage>
</organism>